<keyword evidence="3" id="KW-1003">Cell membrane</keyword>
<dbReference type="EMBL" id="CACVKT020001976">
    <property type="protein sequence ID" value="CAC5373880.1"/>
    <property type="molecule type" value="Genomic_DNA"/>
</dbReference>
<dbReference type="Proteomes" id="UP000507470">
    <property type="component" value="Unassembled WGS sequence"/>
</dbReference>
<feature type="transmembrane region" description="Helical" evidence="9">
    <location>
        <begin position="104"/>
        <end position="124"/>
    </location>
</feature>
<feature type="transmembrane region" description="Helical" evidence="9">
    <location>
        <begin position="296"/>
        <end position="322"/>
    </location>
</feature>
<feature type="transmembrane region" description="Helical" evidence="9">
    <location>
        <begin position="211"/>
        <end position="228"/>
    </location>
</feature>
<evidence type="ECO:0000256" key="9">
    <source>
        <dbReference type="RuleBase" id="RU010713"/>
    </source>
</evidence>
<dbReference type="GO" id="GO:0034220">
    <property type="term" value="P:monoatomic ion transmembrane transport"/>
    <property type="evidence" value="ECO:0007669"/>
    <property type="project" value="UniProtKB-KW"/>
</dbReference>
<dbReference type="GO" id="GO:0005921">
    <property type="term" value="C:gap junction"/>
    <property type="evidence" value="ECO:0007669"/>
    <property type="project" value="UniProtKB-UniRule"/>
</dbReference>
<evidence type="ECO:0000256" key="8">
    <source>
        <dbReference type="ARBA" id="ARBA00023303"/>
    </source>
</evidence>
<dbReference type="PANTHER" id="PTHR11893:SF36">
    <property type="entry name" value="INNEXIN-5"/>
    <property type="match status" value="1"/>
</dbReference>
<keyword evidence="5 9" id="KW-1133">Transmembrane helix</keyword>
<keyword evidence="7 9" id="KW-0472">Membrane</keyword>
<proteinExistence type="inferred from homology"/>
<sequence>MPYATFLDKVLGPIGVYEGHRTVFDDNFIDRLCHYYTIIGLFFGTILVGTAEYVGNPIECWCPAELSPEEVKYVNFVCWVQNTYYIPPFKPVPYEYEFRYSNTIFYYQWVPLILLIMAVICKFPRLVWKYMSNRCGVGIKKLVELAKQTHLTSKEDREQKLKFVAQYIDKWCLNIRPHRSGIFAPTREHAASLCDIGCGRHHGNYLISIRIMVRIMYFAVSFGLLFFLNEFLQNDIYIYGYDVINKFLAGKDWSLNHMRFPRVTLCDFDLRQLSNIQRYTMQCVLPVNLYNEKLFIILWFWMTLISVMSFLNVIYTLVVALMKKSRKNFIKKYLRLNELYEKRERDALTKKLLQKFVDLHLRYDGIFLLQLMSNNVGSAVMGDVIKHLWDLYRDRQFQINNGTVPKPSDKNSYVSYRSSNGTLSKDFKKTLSNESFV</sequence>
<gene>
    <name evidence="9" type="primary">inx</name>
    <name evidence="10" type="ORF">MCOR_11480</name>
</gene>
<dbReference type="InterPro" id="IPR000990">
    <property type="entry name" value="Innexin"/>
</dbReference>
<comment type="function">
    <text evidence="9">Structural component of the gap junctions.</text>
</comment>
<dbReference type="AlphaFoldDB" id="A0A6J8AV31"/>
<evidence type="ECO:0000256" key="6">
    <source>
        <dbReference type="ARBA" id="ARBA00023065"/>
    </source>
</evidence>
<dbReference type="Pfam" id="PF00876">
    <property type="entry name" value="Innexin"/>
    <property type="match status" value="1"/>
</dbReference>
<keyword evidence="8 9" id="KW-0407">Ion channel</keyword>
<evidence type="ECO:0000256" key="4">
    <source>
        <dbReference type="ARBA" id="ARBA00022692"/>
    </source>
</evidence>
<name>A0A6J8AV31_MYTCO</name>
<organism evidence="10 11">
    <name type="scientific">Mytilus coruscus</name>
    <name type="common">Sea mussel</name>
    <dbReference type="NCBI Taxonomy" id="42192"/>
    <lineage>
        <taxon>Eukaryota</taxon>
        <taxon>Metazoa</taxon>
        <taxon>Spiralia</taxon>
        <taxon>Lophotrochozoa</taxon>
        <taxon>Mollusca</taxon>
        <taxon>Bivalvia</taxon>
        <taxon>Autobranchia</taxon>
        <taxon>Pteriomorphia</taxon>
        <taxon>Mytilida</taxon>
        <taxon>Mytiloidea</taxon>
        <taxon>Mytilidae</taxon>
        <taxon>Mytilinae</taxon>
        <taxon>Mytilus</taxon>
    </lineage>
</organism>
<accession>A0A6J8AV31</accession>
<reference evidence="10 11" key="1">
    <citation type="submission" date="2020-06" db="EMBL/GenBank/DDBJ databases">
        <authorList>
            <person name="Li R."/>
            <person name="Bekaert M."/>
        </authorList>
    </citation>
    <scope>NUCLEOTIDE SEQUENCE [LARGE SCALE GENOMIC DNA]</scope>
    <source>
        <strain evidence="11">wild</strain>
    </source>
</reference>
<dbReference type="PRINTS" id="PR01262">
    <property type="entry name" value="INNEXIN"/>
</dbReference>
<comment type="caution">
    <text evidence="9">Lacks conserved residue(s) required for the propagation of feature annotation.</text>
</comment>
<comment type="similarity">
    <text evidence="9">Belongs to the pannexin family.</text>
</comment>
<keyword evidence="11" id="KW-1185">Reference proteome</keyword>
<keyword evidence="4 9" id="KW-0812">Transmembrane</keyword>
<evidence type="ECO:0000313" key="10">
    <source>
        <dbReference type="EMBL" id="CAC5373880.1"/>
    </source>
</evidence>
<protein>
    <recommendedName>
        <fullName evidence="9">Innexin</fullName>
    </recommendedName>
</protein>
<evidence type="ECO:0000256" key="1">
    <source>
        <dbReference type="ARBA" id="ARBA00004651"/>
    </source>
</evidence>
<evidence type="ECO:0000256" key="5">
    <source>
        <dbReference type="ARBA" id="ARBA00022989"/>
    </source>
</evidence>
<dbReference type="PROSITE" id="PS51013">
    <property type="entry name" value="PANNEXIN"/>
    <property type="match status" value="1"/>
</dbReference>
<evidence type="ECO:0000256" key="2">
    <source>
        <dbReference type="ARBA" id="ARBA00022448"/>
    </source>
</evidence>
<keyword evidence="2 9" id="KW-0813">Transport</keyword>
<dbReference type="PANTHER" id="PTHR11893">
    <property type="entry name" value="INNEXIN"/>
    <property type="match status" value="1"/>
</dbReference>
<comment type="subcellular location">
    <subcellularLocation>
        <location evidence="1 9">Cell membrane</location>
        <topology evidence="1 9">Multi-pass membrane protein</topology>
    </subcellularLocation>
</comment>
<dbReference type="OrthoDB" id="5867527at2759"/>
<evidence type="ECO:0000313" key="11">
    <source>
        <dbReference type="Proteomes" id="UP000507470"/>
    </source>
</evidence>
<keyword evidence="6 9" id="KW-0406">Ion transport</keyword>
<evidence type="ECO:0000256" key="3">
    <source>
        <dbReference type="ARBA" id="ARBA00022475"/>
    </source>
</evidence>
<dbReference type="GO" id="GO:0005886">
    <property type="term" value="C:plasma membrane"/>
    <property type="evidence" value="ECO:0007669"/>
    <property type="project" value="UniProtKB-SubCell"/>
</dbReference>
<evidence type="ECO:0000256" key="7">
    <source>
        <dbReference type="ARBA" id="ARBA00023136"/>
    </source>
</evidence>